<feature type="region of interest" description="Disordered" evidence="1">
    <location>
        <begin position="1"/>
        <end position="25"/>
    </location>
</feature>
<sequence length="55" mass="6079">MSVADQEANNNNIITGQLRNDNPLIDWGSNSTTKAAKNQREYLRAYFSSETGSVS</sequence>
<accession>A0A9D4HXD1</accession>
<name>A0A9D4HXD1_DREPO</name>
<protein>
    <submittedName>
        <fullName evidence="2">Uncharacterized protein</fullName>
    </submittedName>
</protein>
<dbReference type="AlphaFoldDB" id="A0A9D4HXD1"/>
<evidence type="ECO:0000313" key="2">
    <source>
        <dbReference type="EMBL" id="KAH3736389.1"/>
    </source>
</evidence>
<dbReference type="EMBL" id="JAIWYP010000011">
    <property type="protein sequence ID" value="KAH3736389.1"/>
    <property type="molecule type" value="Genomic_DNA"/>
</dbReference>
<feature type="compositionally biased region" description="Polar residues" evidence="1">
    <location>
        <begin position="7"/>
        <end position="20"/>
    </location>
</feature>
<organism evidence="2 3">
    <name type="scientific">Dreissena polymorpha</name>
    <name type="common">Zebra mussel</name>
    <name type="synonym">Mytilus polymorpha</name>
    <dbReference type="NCBI Taxonomy" id="45954"/>
    <lineage>
        <taxon>Eukaryota</taxon>
        <taxon>Metazoa</taxon>
        <taxon>Spiralia</taxon>
        <taxon>Lophotrochozoa</taxon>
        <taxon>Mollusca</taxon>
        <taxon>Bivalvia</taxon>
        <taxon>Autobranchia</taxon>
        <taxon>Heteroconchia</taxon>
        <taxon>Euheterodonta</taxon>
        <taxon>Imparidentia</taxon>
        <taxon>Neoheterodontei</taxon>
        <taxon>Myida</taxon>
        <taxon>Dreissenoidea</taxon>
        <taxon>Dreissenidae</taxon>
        <taxon>Dreissena</taxon>
    </lineage>
</organism>
<evidence type="ECO:0000256" key="1">
    <source>
        <dbReference type="SAM" id="MobiDB-lite"/>
    </source>
</evidence>
<proteinExistence type="predicted"/>
<keyword evidence="3" id="KW-1185">Reference proteome</keyword>
<reference evidence="2" key="1">
    <citation type="journal article" date="2019" name="bioRxiv">
        <title>The Genome of the Zebra Mussel, Dreissena polymorpha: A Resource for Invasive Species Research.</title>
        <authorList>
            <person name="McCartney M.A."/>
            <person name="Auch B."/>
            <person name="Kono T."/>
            <person name="Mallez S."/>
            <person name="Zhang Y."/>
            <person name="Obille A."/>
            <person name="Becker A."/>
            <person name="Abrahante J.E."/>
            <person name="Garbe J."/>
            <person name="Badalamenti J.P."/>
            <person name="Herman A."/>
            <person name="Mangelson H."/>
            <person name="Liachko I."/>
            <person name="Sullivan S."/>
            <person name="Sone E.D."/>
            <person name="Koren S."/>
            <person name="Silverstein K.A.T."/>
            <person name="Beckman K.B."/>
            <person name="Gohl D.M."/>
        </authorList>
    </citation>
    <scope>NUCLEOTIDE SEQUENCE</scope>
    <source>
        <strain evidence="2">Duluth1</strain>
        <tissue evidence="2">Whole animal</tissue>
    </source>
</reference>
<gene>
    <name evidence="2" type="ORF">DPMN_042952</name>
</gene>
<dbReference type="Proteomes" id="UP000828390">
    <property type="component" value="Unassembled WGS sequence"/>
</dbReference>
<reference evidence="2" key="2">
    <citation type="submission" date="2020-11" db="EMBL/GenBank/DDBJ databases">
        <authorList>
            <person name="McCartney M.A."/>
            <person name="Auch B."/>
            <person name="Kono T."/>
            <person name="Mallez S."/>
            <person name="Becker A."/>
            <person name="Gohl D.M."/>
            <person name="Silverstein K.A.T."/>
            <person name="Koren S."/>
            <person name="Bechman K.B."/>
            <person name="Herman A."/>
            <person name="Abrahante J.E."/>
            <person name="Garbe J."/>
        </authorList>
    </citation>
    <scope>NUCLEOTIDE SEQUENCE</scope>
    <source>
        <strain evidence="2">Duluth1</strain>
        <tissue evidence="2">Whole animal</tissue>
    </source>
</reference>
<evidence type="ECO:0000313" key="3">
    <source>
        <dbReference type="Proteomes" id="UP000828390"/>
    </source>
</evidence>
<comment type="caution">
    <text evidence="2">The sequence shown here is derived from an EMBL/GenBank/DDBJ whole genome shotgun (WGS) entry which is preliminary data.</text>
</comment>